<feature type="region of interest" description="Disordered" evidence="2">
    <location>
        <begin position="344"/>
        <end position="371"/>
    </location>
</feature>
<evidence type="ECO:0000313" key="6">
    <source>
        <dbReference type="EMBL" id="KAF5578398.1"/>
    </source>
</evidence>
<dbReference type="GO" id="GO:0005524">
    <property type="term" value="F:ATP binding"/>
    <property type="evidence" value="ECO:0007669"/>
    <property type="project" value="UniProtKB-KW"/>
</dbReference>
<dbReference type="Pfam" id="PF14214">
    <property type="entry name" value="Helitron_like_N"/>
    <property type="match status" value="1"/>
</dbReference>
<reference evidence="6 7" key="1">
    <citation type="submission" date="2020-05" db="EMBL/GenBank/DDBJ databases">
        <title>Identification and distribution of gene clusters putatively required for synthesis of sphingolipid metabolism inhibitors in phylogenetically diverse species of the filamentous fungus Fusarium.</title>
        <authorList>
            <person name="Kim H.-S."/>
            <person name="Busman M."/>
            <person name="Brown D.W."/>
            <person name="Divon H."/>
            <person name="Uhlig S."/>
            <person name="Proctor R.H."/>
        </authorList>
    </citation>
    <scope>NUCLEOTIDE SEQUENCE [LARGE SCALE GENOMIC DNA]</scope>
    <source>
        <strain evidence="6 7">NRRL 25211</strain>
    </source>
</reference>
<dbReference type="GO" id="GO:0043139">
    <property type="term" value="F:5'-3' DNA helicase activity"/>
    <property type="evidence" value="ECO:0007669"/>
    <property type="project" value="UniProtKB-EC"/>
</dbReference>
<evidence type="ECO:0000313" key="7">
    <source>
        <dbReference type="Proteomes" id="UP000544095"/>
    </source>
</evidence>
<sequence length="1853" mass="211185">MATVAPSGAGPPPPPGGPTGGGNAPIDAPDVPPATRVCTRCNQEKSLQHFVHLKDATKLTARCLACRNRTNAPARAFNQSIRALSSAHKRTVSDVQSPERMTSSSRRPEMETPEPFAGPSRRPTVLSPLPTLAARPKSPFQPVEPRRQSTGRRMLSNFIEQTASGLEFLRRGKRSQDTEEESAARSERAEIQRRHRSERRAGEEPSPTPTMSQLLEQQQPQGPAIEQNTPALSASGFNPQFSQAGSGGRSNTASGSGHRGHDEEEYSFVCDDCGIRRPTRCRHAGTNVCRYCAEPGVRPVDRHEQTCESCLRVFHSHEFIGPDGEYRIHCRTCSIEYNQEDRLSSPFIPSQRGSDHTGSVSSPGRPLDIRPHRQRNIQPSVSPHINAPVPDPPFVNDDLGAPCLSDQDQQLIANWQADMDHHTMEYCPRCRTRWFNQRMQNGICHSCHHRDVIPRGHASRNQRHEEGEPYFWSRDNNLDPGEIPVDLPELTQVEEMLISRVHVHVQVMTYRGQQYKYKGHVVNFLKDVGQVYRQLPLLPRELDIIVLRPRNQTAQAHMIRQFRGQFRVRQGHIRQWLEFLRANHPGYREIVIDEEHLSQLPEDGDVSDQLITELIDPVEIEEFLQDDMDEASGDPNLWEAAAVPNFIAQERDLTYLRTRLQGGRQTDDFPVEAAPGHEPQLEMPHIRNTPLNEFNRSQALLSLAFPTLYPTGEGDFVEPRQRSVTYSDYIERLMKFHDGRFAKHPRFPYVAFNTLMRQQVNQRSSFYVKKDGTRAEIDIPQLRAAFDSDTPEAKALLNSVVRYSGSLRGTRPFWGGRRHQLEAYVHGLGCPGIFLTFSAADLHWESLHRHMPEYTNWQNANNRGKMAIARKNLKENPHIAAYHFNARFTSFLENVIKPKFNVTESWFRYEWQARGSTHAHGLFWVKNAPTLDTQPGQDLQNINEDFLRFWGAHITAINPDRQQPGQQRDINLLISIIPNPTFGDLAAVVNRVQRHQCTGTYCQRRKRMQNGTLSEETYCRFYFPRALHPEPVLARNMNPNYPIYDGPRNDTQLNNFNRTQAAVINYVVKYVGKAEVKSESYKDIAKAILPRVNSSRGVVGFVAKFMNRLIAERDWSAQEVQHLLLNLELTHGTRVVQTVDCRHPKDHWKADFVATEGEQAVRSAKNTYQKYLDRPEHLQDLSYFQFLTKVDFSKGKQQWRIFPNAPDRILNYFPRYTNYDEDFARVKLMMHHPHVNFDELLTVEDTMFDTYQEAYQHCRLVHHGAHPDDYLSTPQLTLEEEEFEDDPDEEDEIPEQTWEELARAFPQDEPDTEEVDLLGNRPIDHAFDWDDYIGKHPQLCIQKREYWKNLRDNYSQQVDVNFDEGEVASLNPEQRLVYNQFVNHLDNTINPNSIHPAPLLLQVDGQGGTGKSYLIHVLSSALNSRKPGCVVRAAPTGIAANAINGATLHSMLHLPVSKQISTLSSLSGNELISLQASLRDVTYIIIDEKSMVGLKTFHFIDQRLRQVFPEHQHEYFGGRSVLLLGDFYQLPPVFEKPLYTSGHIYDLMALAGRNAYHAFDKTVELKQIVRQQGDEQAPFRDALQGLRRGRPTVQHWRLLSSRVKSKLTEEEVATFDDALRIFPTNLQVREFNRSHMEQLNNAVIQIAATHSNQFGNDAESSVAGNLHKTLPICIGARVMLTENLWTAMGLVNGAVGIVEDLAWEDRPGGVNPRRIAPEVIMVRFEGYTGPPYFDDEGPDLPDMTKIIPIFRSTREYVVGNNLCTRKQFPLTISYAITIHKSQGTTLDKAVAHIAGKDFTPGLSYVAVSRVKTLQGIMFEEAFDLSDISTRTDVQGGPKEIDRQRRLPQTLHAS</sequence>
<feature type="region of interest" description="Disordered" evidence="2">
    <location>
        <begin position="84"/>
        <end position="263"/>
    </location>
</feature>
<feature type="region of interest" description="Disordered" evidence="2">
    <location>
        <begin position="1"/>
        <end position="33"/>
    </location>
</feature>
<evidence type="ECO:0000259" key="4">
    <source>
        <dbReference type="Pfam" id="PF14214"/>
    </source>
</evidence>
<feature type="domain" description="Helitron helicase-like" evidence="4">
    <location>
        <begin position="730"/>
        <end position="922"/>
    </location>
</feature>
<comment type="cofactor">
    <cofactor evidence="1">
        <name>Mg(2+)</name>
        <dbReference type="ChEBI" id="CHEBI:18420"/>
    </cofactor>
</comment>
<keyword evidence="7" id="KW-1185">Reference proteome</keyword>
<evidence type="ECO:0000259" key="5">
    <source>
        <dbReference type="Pfam" id="PF20209"/>
    </source>
</evidence>
<dbReference type="Proteomes" id="UP000544095">
    <property type="component" value="Unassembled WGS sequence"/>
</dbReference>
<dbReference type="InterPro" id="IPR010285">
    <property type="entry name" value="DNA_helicase_pif1-like_DEAD"/>
</dbReference>
<dbReference type="GO" id="GO:0016787">
    <property type="term" value="F:hydrolase activity"/>
    <property type="evidence" value="ECO:0007669"/>
    <property type="project" value="UniProtKB-KW"/>
</dbReference>
<keyword evidence="1" id="KW-0378">Hydrolase</keyword>
<dbReference type="GO" id="GO:0006310">
    <property type="term" value="P:DNA recombination"/>
    <property type="evidence" value="ECO:0007669"/>
    <property type="project" value="UniProtKB-KW"/>
</dbReference>
<comment type="caution">
    <text evidence="6">The sequence shown here is derived from an EMBL/GenBank/DDBJ whole genome shotgun (WGS) entry which is preliminary data.</text>
</comment>
<name>A0A8H5KS06_9HYPO</name>
<feature type="compositionally biased region" description="Basic and acidic residues" evidence="2">
    <location>
        <begin position="168"/>
        <end position="192"/>
    </location>
</feature>
<dbReference type="CDD" id="cd18809">
    <property type="entry name" value="SF1_C_RecD"/>
    <property type="match status" value="1"/>
</dbReference>
<gene>
    <name evidence="6" type="ORF">FPANT_10006</name>
</gene>
<proteinExistence type="inferred from homology"/>
<feature type="domain" description="DUF6570" evidence="5">
    <location>
        <begin position="472"/>
        <end position="597"/>
    </location>
</feature>
<evidence type="ECO:0000256" key="1">
    <source>
        <dbReference type="RuleBase" id="RU363044"/>
    </source>
</evidence>
<dbReference type="GO" id="GO:0006281">
    <property type="term" value="P:DNA repair"/>
    <property type="evidence" value="ECO:0007669"/>
    <property type="project" value="UniProtKB-KW"/>
</dbReference>
<feature type="domain" description="DNA helicase Pif1-like DEAD-box helicase" evidence="3">
    <location>
        <begin position="1370"/>
        <end position="1584"/>
    </location>
</feature>
<dbReference type="Gene3D" id="3.40.50.300">
    <property type="entry name" value="P-loop containing nucleotide triphosphate hydrolases"/>
    <property type="match status" value="2"/>
</dbReference>
<comment type="similarity">
    <text evidence="1">Belongs to the helicase family.</text>
</comment>
<feature type="compositionally biased region" description="Polar residues" evidence="2">
    <location>
        <begin position="347"/>
        <end position="362"/>
    </location>
</feature>
<keyword evidence="1" id="KW-0234">DNA repair</keyword>
<comment type="catalytic activity">
    <reaction evidence="1">
        <text>ATP + H2O = ADP + phosphate + H(+)</text>
        <dbReference type="Rhea" id="RHEA:13065"/>
        <dbReference type="ChEBI" id="CHEBI:15377"/>
        <dbReference type="ChEBI" id="CHEBI:15378"/>
        <dbReference type="ChEBI" id="CHEBI:30616"/>
        <dbReference type="ChEBI" id="CHEBI:43474"/>
        <dbReference type="ChEBI" id="CHEBI:456216"/>
        <dbReference type="EC" id="5.6.2.3"/>
    </reaction>
</comment>
<dbReference type="InterPro" id="IPR027417">
    <property type="entry name" value="P-loop_NTPase"/>
</dbReference>
<feature type="compositionally biased region" description="Polar residues" evidence="2">
    <location>
        <begin position="93"/>
        <end position="105"/>
    </location>
</feature>
<dbReference type="InterPro" id="IPR025476">
    <property type="entry name" value="Helitron_helicase-like"/>
</dbReference>
<dbReference type="Pfam" id="PF20209">
    <property type="entry name" value="DUF6570"/>
    <property type="match status" value="1"/>
</dbReference>
<keyword evidence="1" id="KW-0547">Nucleotide-binding</keyword>
<dbReference type="PANTHER" id="PTHR47642">
    <property type="entry name" value="ATP-DEPENDENT DNA HELICASE"/>
    <property type="match status" value="1"/>
</dbReference>
<dbReference type="SUPFAM" id="SSF52540">
    <property type="entry name" value="P-loop containing nucleoside triphosphate hydrolases"/>
    <property type="match status" value="2"/>
</dbReference>
<evidence type="ECO:0000256" key="2">
    <source>
        <dbReference type="SAM" id="MobiDB-lite"/>
    </source>
</evidence>
<keyword evidence="1 6" id="KW-0347">Helicase</keyword>
<protein>
    <recommendedName>
        <fullName evidence="1">ATP-dependent DNA helicase</fullName>
        <ecNumber evidence="1">5.6.2.3</ecNumber>
    </recommendedName>
</protein>
<feature type="region of interest" description="Disordered" evidence="2">
    <location>
        <begin position="1829"/>
        <end position="1853"/>
    </location>
</feature>
<keyword evidence="1" id="KW-0067">ATP-binding</keyword>
<accession>A0A8H5KS06</accession>
<dbReference type="InterPro" id="IPR051055">
    <property type="entry name" value="PIF1_helicase"/>
</dbReference>
<keyword evidence="1" id="KW-0227">DNA damage</keyword>
<evidence type="ECO:0000259" key="3">
    <source>
        <dbReference type="Pfam" id="PF05970"/>
    </source>
</evidence>
<dbReference type="Pfam" id="PF05970">
    <property type="entry name" value="PIF1"/>
    <property type="match status" value="1"/>
</dbReference>
<dbReference type="GO" id="GO:0000723">
    <property type="term" value="P:telomere maintenance"/>
    <property type="evidence" value="ECO:0007669"/>
    <property type="project" value="InterPro"/>
</dbReference>
<organism evidence="6 7">
    <name type="scientific">Fusarium pseudoanthophilum</name>
    <dbReference type="NCBI Taxonomy" id="48495"/>
    <lineage>
        <taxon>Eukaryota</taxon>
        <taxon>Fungi</taxon>
        <taxon>Dikarya</taxon>
        <taxon>Ascomycota</taxon>
        <taxon>Pezizomycotina</taxon>
        <taxon>Sordariomycetes</taxon>
        <taxon>Hypocreomycetidae</taxon>
        <taxon>Hypocreales</taxon>
        <taxon>Nectriaceae</taxon>
        <taxon>Fusarium</taxon>
        <taxon>Fusarium fujikuroi species complex</taxon>
    </lineage>
</organism>
<dbReference type="PANTHER" id="PTHR47642:SF6">
    <property type="entry name" value="ATP-DEPENDENT DNA HELICASE"/>
    <property type="match status" value="1"/>
</dbReference>
<dbReference type="InterPro" id="IPR046700">
    <property type="entry name" value="DUF6570"/>
</dbReference>
<dbReference type="EMBL" id="JAAOAR010000555">
    <property type="protein sequence ID" value="KAF5578398.1"/>
    <property type="molecule type" value="Genomic_DNA"/>
</dbReference>
<feature type="compositionally biased region" description="Polar residues" evidence="2">
    <location>
        <begin position="209"/>
        <end position="255"/>
    </location>
</feature>
<dbReference type="EC" id="5.6.2.3" evidence="1"/>
<keyword evidence="1" id="KW-0233">DNA recombination</keyword>